<sequence>MLPILLRALVLGVLGEEYSYVVRGATLQCSQGTDPGVLNAMYSHGIYIKDKPVLNVADAIPGAHISKEYAFGLCERKYGLPCKPEIAFGTKWTQGKENVLIEGEHALLSKSTLICSCPGGGGIISILDDGQDS</sequence>
<keyword evidence="2" id="KW-1185">Reference proteome</keyword>
<proteinExistence type="predicted"/>
<accession>A0A089HJF5</accession>
<dbReference type="KEGG" id="pdu:PDUR_03850"/>
<protein>
    <recommendedName>
        <fullName evidence="3">DUF4280 domain-containing protein</fullName>
    </recommendedName>
</protein>
<organism evidence="1 2">
    <name type="scientific">Paenibacillus durus</name>
    <name type="common">Paenibacillus azotofixans</name>
    <dbReference type="NCBI Taxonomy" id="44251"/>
    <lineage>
        <taxon>Bacteria</taxon>
        <taxon>Bacillati</taxon>
        <taxon>Bacillota</taxon>
        <taxon>Bacilli</taxon>
        <taxon>Bacillales</taxon>
        <taxon>Paenibacillaceae</taxon>
        <taxon>Paenibacillus</taxon>
    </lineage>
</organism>
<evidence type="ECO:0000313" key="1">
    <source>
        <dbReference type="EMBL" id="AIQ11227.1"/>
    </source>
</evidence>
<dbReference type="Proteomes" id="UP000029409">
    <property type="component" value="Chromosome"/>
</dbReference>
<dbReference type="EMBL" id="CP009288">
    <property type="protein sequence ID" value="AIQ11227.1"/>
    <property type="molecule type" value="Genomic_DNA"/>
</dbReference>
<name>A0A089HJF5_PAEDU</name>
<evidence type="ECO:0000313" key="2">
    <source>
        <dbReference type="Proteomes" id="UP000029409"/>
    </source>
</evidence>
<dbReference type="OrthoDB" id="2733241at2"/>
<gene>
    <name evidence="1" type="ORF">PDUR_03850</name>
</gene>
<dbReference type="STRING" id="44251.PDUR_03850"/>
<dbReference type="InterPro" id="IPR025460">
    <property type="entry name" value="DUF4280"/>
</dbReference>
<dbReference type="Pfam" id="PF14107">
    <property type="entry name" value="DUF4280"/>
    <property type="match status" value="1"/>
</dbReference>
<evidence type="ECO:0008006" key="3">
    <source>
        <dbReference type="Google" id="ProtNLM"/>
    </source>
</evidence>
<reference evidence="1 2" key="1">
    <citation type="submission" date="2014-08" db="EMBL/GenBank/DDBJ databases">
        <title>Comparative genomics of the Paenibacillus odorifer group.</title>
        <authorList>
            <person name="den Bakker H.C."/>
            <person name="Tsai Y.-C."/>
            <person name="Martin N."/>
            <person name="Korlach J."/>
            <person name="Wiedmann M."/>
        </authorList>
    </citation>
    <scope>NUCLEOTIDE SEQUENCE [LARGE SCALE GENOMIC DNA]</scope>
    <source>
        <strain evidence="1 2">DSM 1735</strain>
    </source>
</reference>
<dbReference type="eggNOG" id="ENOG50348UJ">
    <property type="taxonomic scope" value="Bacteria"/>
</dbReference>
<dbReference type="AlphaFoldDB" id="A0A089HJF5"/>